<organism evidence="1 2">
    <name type="scientific">Mycena alexandri</name>
    <dbReference type="NCBI Taxonomy" id="1745969"/>
    <lineage>
        <taxon>Eukaryota</taxon>
        <taxon>Fungi</taxon>
        <taxon>Dikarya</taxon>
        <taxon>Basidiomycota</taxon>
        <taxon>Agaricomycotina</taxon>
        <taxon>Agaricomycetes</taxon>
        <taxon>Agaricomycetidae</taxon>
        <taxon>Agaricales</taxon>
        <taxon>Marasmiineae</taxon>
        <taxon>Mycenaceae</taxon>
        <taxon>Mycena</taxon>
    </lineage>
</organism>
<evidence type="ECO:0000313" key="1">
    <source>
        <dbReference type="EMBL" id="KAJ7031087.1"/>
    </source>
</evidence>
<gene>
    <name evidence="1" type="ORF">C8F04DRAFT_909700</name>
</gene>
<feature type="non-terminal residue" evidence="1">
    <location>
        <position position="236"/>
    </location>
</feature>
<protein>
    <submittedName>
        <fullName evidence="1">Uncharacterized protein</fullName>
    </submittedName>
</protein>
<dbReference type="EMBL" id="JARJCM010000084">
    <property type="protein sequence ID" value="KAJ7031087.1"/>
    <property type="molecule type" value="Genomic_DNA"/>
</dbReference>
<name>A0AAD6WZK5_9AGAR</name>
<accession>A0AAD6WZK5</accession>
<keyword evidence="2" id="KW-1185">Reference proteome</keyword>
<proteinExistence type="predicted"/>
<evidence type="ECO:0000313" key="2">
    <source>
        <dbReference type="Proteomes" id="UP001218188"/>
    </source>
</evidence>
<feature type="non-terminal residue" evidence="1">
    <location>
        <position position="1"/>
    </location>
</feature>
<comment type="caution">
    <text evidence="1">The sequence shown here is derived from an EMBL/GenBank/DDBJ whole genome shotgun (WGS) entry which is preliminary data.</text>
</comment>
<reference evidence="1" key="1">
    <citation type="submission" date="2023-03" db="EMBL/GenBank/DDBJ databases">
        <title>Massive genome expansion in bonnet fungi (Mycena s.s.) driven by repeated elements and novel gene families across ecological guilds.</title>
        <authorList>
            <consortium name="Lawrence Berkeley National Laboratory"/>
            <person name="Harder C.B."/>
            <person name="Miyauchi S."/>
            <person name="Viragh M."/>
            <person name="Kuo A."/>
            <person name="Thoen E."/>
            <person name="Andreopoulos B."/>
            <person name="Lu D."/>
            <person name="Skrede I."/>
            <person name="Drula E."/>
            <person name="Henrissat B."/>
            <person name="Morin E."/>
            <person name="Kohler A."/>
            <person name="Barry K."/>
            <person name="LaButti K."/>
            <person name="Morin E."/>
            <person name="Salamov A."/>
            <person name="Lipzen A."/>
            <person name="Mereny Z."/>
            <person name="Hegedus B."/>
            <person name="Baldrian P."/>
            <person name="Stursova M."/>
            <person name="Weitz H."/>
            <person name="Taylor A."/>
            <person name="Grigoriev I.V."/>
            <person name="Nagy L.G."/>
            <person name="Martin F."/>
            <person name="Kauserud H."/>
        </authorList>
    </citation>
    <scope>NUCLEOTIDE SEQUENCE</scope>
    <source>
        <strain evidence="1">CBHHK200</strain>
    </source>
</reference>
<dbReference type="AlphaFoldDB" id="A0AAD6WZK5"/>
<sequence length="236" mass="27314">TLDPTRLRRKDYADLSRYKHYPVHLDEPRIYVQYFTLNKQTIPFPPRTTGFFYYHRPRDIPFTGSGIRFRVTTPSPSAFVNGLDLVRPDGQIWEMPLRTIATTRRHPVLRELLLRQGLVTEAELQHCAALCPSRGRGEKIVLHHFGQTFPMRFDKATYIQVVCAGELLATDVRIFHEQRERRKLYPYAGSALVRFELAEPRSAVLRVVKMIEPPTPLIPNYDGHLPAPVEGELVLR</sequence>
<dbReference type="Proteomes" id="UP001218188">
    <property type="component" value="Unassembled WGS sequence"/>
</dbReference>